<keyword evidence="3" id="KW-1185">Reference proteome</keyword>
<organism evidence="2 3">
    <name type="scientific">Aspergillus japonicus CBS 114.51</name>
    <dbReference type="NCBI Taxonomy" id="1448312"/>
    <lineage>
        <taxon>Eukaryota</taxon>
        <taxon>Fungi</taxon>
        <taxon>Dikarya</taxon>
        <taxon>Ascomycota</taxon>
        <taxon>Pezizomycotina</taxon>
        <taxon>Eurotiomycetes</taxon>
        <taxon>Eurotiomycetidae</taxon>
        <taxon>Eurotiales</taxon>
        <taxon>Aspergillaceae</taxon>
        <taxon>Aspergillus</taxon>
        <taxon>Aspergillus subgen. Circumdati</taxon>
    </lineage>
</organism>
<dbReference type="GeneID" id="37170433"/>
<name>A0A8T8WQW1_ASPJA</name>
<dbReference type="Proteomes" id="UP000249497">
    <property type="component" value="Unassembled WGS sequence"/>
</dbReference>
<evidence type="ECO:0000256" key="1">
    <source>
        <dbReference type="SAM" id="Phobius"/>
    </source>
</evidence>
<dbReference type="RefSeq" id="XP_025523968.1">
    <property type="nucleotide sequence ID" value="XM_025666741.1"/>
</dbReference>
<dbReference type="EMBL" id="KZ824832">
    <property type="protein sequence ID" value="RAH78074.1"/>
    <property type="molecule type" value="Genomic_DNA"/>
</dbReference>
<protein>
    <submittedName>
        <fullName evidence="2">Uncharacterized protein</fullName>
    </submittedName>
</protein>
<reference evidence="2 3" key="1">
    <citation type="submission" date="2018-02" db="EMBL/GenBank/DDBJ databases">
        <title>The genomes of Aspergillus section Nigri reveals drivers in fungal speciation.</title>
        <authorList>
            <consortium name="DOE Joint Genome Institute"/>
            <person name="Vesth T.C."/>
            <person name="Nybo J."/>
            <person name="Theobald S."/>
            <person name="Brandl J."/>
            <person name="Frisvad J.C."/>
            <person name="Nielsen K.F."/>
            <person name="Lyhne E.K."/>
            <person name="Kogle M.E."/>
            <person name="Kuo A."/>
            <person name="Riley R."/>
            <person name="Clum A."/>
            <person name="Nolan M."/>
            <person name="Lipzen A."/>
            <person name="Salamov A."/>
            <person name="Henrissat B."/>
            <person name="Wiebenga A."/>
            <person name="De vries R.P."/>
            <person name="Grigoriev I.V."/>
            <person name="Mortensen U.H."/>
            <person name="Andersen M.R."/>
            <person name="Baker S.E."/>
        </authorList>
    </citation>
    <scope>NUCLEOTIDE SEQUENCE [LARGE SCALE GENOMIC DNA]</scope>
    <source>
        <strain evidence="2 3">CBS 114.51</strain>
    </source>
</reference>
<dbReference type="AlphaFoldDB" id="A0A8T8WQW1"/>
<keyword evidence="1" id="KW-1133">Transmembrane helix</keyword>
<keyword evidence="1" id="KW-0472">Membrane</keyword>
<accession>A0A8T8WQW1</accession>
<sequence>MKGYTLTFFKRPMKLLFGSNLPAEFHGYLHAIFPKSPTTNSLLIPAYKHFLVLPVILHNKRVQAPLFLVHIRICCALVSSDQPPRPLKPPTQYLRHCPVIPRQACQPHSHLVPTTHNDFTYWFLVRIFIPSTSFFFFSFSFLIVSQFG</sequence>
<evidence type="ECO:0000313" key="2">
    <source>
        <dbReference type="EMBL" id="RAH78074.1"/>
    </source>
</evidence>
<proteinExistence type="predicted"/>
<feature type="transmembrane region" description="Helical" evidence="1">
    <location>
        <begin position="119"/>
        <end position="144"/>
    </location>
</feature>
<evidence type="ECO:0000313" key="3">
    <source>
        <dbReference type="Proteomes" id="UP000249497"/>
    </source>
</evidence>
<keyword evidence="1" id="KW-0812">Transmembrane</keyword>
<gene>
    <name evidence="2" type="ORF">BO86DRAFT_199750</name>
</gene>